<dbReference type="Gene3D" id="1.20.1050.10">
    <property type="match status" value="1"/>
</dbReference>
<evidence type="ECO:0000313" key="4">
    <source>
        <dbReference type="Proteomes" id="UP000559027"/>
    </source>
</evidence>
<comment type="caution">
    <text evidence="3">The sequence shown here is derived from an EMBL/GenBank/DDBJ whole genome shotgun (WGS) entry which is preliminary data.</text>
</comment>
<dbReference type="SUPFAM" id="SSF52833">
    <property type="entry name" value="Thioredoxin-like"/>
    <property type="match status" value="1"/>
</dbReference>
<evidence type="ECO:0000259" key="2">
    <source>
        <dbReference type="PROSITE" id="PS50404"/>
    </source>
</evidence>
<feature type="transmembrane region" description="Helical" evidence="1">
    <location>
        <begin position="127"/>
        <end position="148"/>
    </location>
</feature>
<accession>A0A8H5CWT4</accession>
<reference evidence="3 4" key="1">
    <citation type="journal article" date="2020" name="ISME J.">
        <title>Uncovering the hidden diversity of litter-decomposition mechanisms in mushroom-forming fungi.</title>
        <authorList>
            <person name="Floudas D."/>
            <person name="Bentzer J."/>
            <person name="Ahren D."/>
            <person name="Johansson T."/>
            <person name="Persson P."/>
            <person name="Tunlid A."/>
        </authorList>
    </citation>
    <scope>NUCLEOTIDE SEQUENCE [LARGE SCALE GENOMIC DNA]</scope>
    <source>
        <strain evidence="3 4">CBS 146.42</strain>
    </source>
</reference>
<protein>
    <recommendedName>
        <fullName evidence="2">GST N-terminal domain-containing protein</fullName>
    </recommendedName>
</protein>
<dbReference type="InterPro" id="IPR054416">
    <property type="entry name" value="GST_UstS-like_C"/>
</dbReference>
<dbReference type="Proteomes" id="UP000559027">
    <property type="component" value="Unassembled WGS sequence"/>
</dbReference>
<name>A0A8H5CWT4_9AGAR</name>
<dbReference type="InterPro" id="IPR036249">
    <property type="entry name" value="Thioredoxin-like_sf"/>
</dbReference>
<dbReference type="Pfam" id="PF20151">
    <property type="entry name" value="DUF6533"/>
    <property type="match status" value="1"/>
</dbReference>
<dbReference type="Pfam" id="PF13417">
    <property type="entry name" value="GST_N_3"/>
    <property type="match status" value="1"/>
</dbReference>
<sequence>MSTLIDGFSDAEIVKAISQAQPVNYTYVAAITLMAYDSLILFSRETRYIYRNSTSHQVDLHPRQTDRMVDVHTRLCYIFDTARGTYTLKLCRARQWISGFFFEVGYTAIIKTLLVLRLRAFYQNDKWVTIILCLTTAIELLSTTYAYIMTGLNIHWYLRVPSPIPGCPLRAGNKMSYFRSPTVAWATRLASNSLELLLLLFGLQRTLSTSNEHFHKGWQRMKQLAPVLYVFYRDGTMFYLPYTLNYKNIKYKTIFVEYPELEKVFKDAGIPPHNDRSAGPRYTCPAITDNTRGIGLSDSYMIAEYLDKAYPDSAKVIPPGTESLQAAFYAQFTRMATPFLPLFQSRVPAILNKPSADHYFRTRSEKFGKPLNEVEPVGEELVQVWAATKANFEEVDIWLKKSPGQFFMDDRPIFADFVVAARLQGLRTVLGENSEEWRNIERWHDGRWKVLLKDLEQYATESD</sequence>
<feature type="domain" description="GST N-terminal" evidence="2">
    <location>
        <begin position="224"/>
        <end position="314"/>
    </location>
</feature>
<keyword evidence="1" id="KW-0472">Membrane</keyword>
<dbReference type="OrthoDB" id="4951845at2759"/>
<dbReference type="InterPro" id="IPR004045">
    <property type="entry name" value="Glutathione_S-Trfase_N"/>
</dbReference>
<evidence type="ECO:0000256" key="1">
    <source>
        <dbReference type="SAM" id="Phobius"/>
    </source>
</evidence>
<proteinExistence type="predicted"/>
<dbReference type="AlphaFoldDB" id="A0A8H5CWT4"/>
<evidence type="ECO:0000313" key="3">
    <source>
        <dbReference type="EMBL" id="KAF5348488.1"/>
    </source>
</evidence>
<organism evidence="3 4">
    <name type="scientific">Leucocoprinus leucothites</name>
    <dbReference type="NCBI Taxonomy" id="201217"/>
    <lineage>
        <taxon>Eukaryota</taxon>
        <taxon>Fungi</taxon>
        <taxon>Dikarya</taxon>
        <taxon>Basidiomycota</taxon>
        <taxon>Agaricomycotina</taxon>
        <taxon>Agaricomycetes</taxon>
        <taxon>Agaricomycetidae</taxon>
        <taxon>Agaricales</taxon>
        <taxon>Agaricineae</taxon>
        <taxon>Agaricaceae</taxon>
        <taxon>Leucocoprinus</taxon>
    </lineage>
</organism>
<dbReference type="Pfam" id="PF22041">
    <property type="entry name" value="GST_C_7"/>
    <property type="match status" value="1"/>
</dbReference>
<keyword evidence="1" id="KW-0812">Transmembrane</keyword>
<feature type="transmembrane region" description="Helical" evidence="1">
    <location>
        <begin position="25"/>
        <end position="42"/>
    </location>
</feature>
<keyword evidence="4" id="KW-1185">Reference proteome</keyword>
<dbReference type="InterPro" id="IPR045340">
    <property type="entry name" value="DUF6533"/>
</dbReference>
<keyword evidence="1" id="KW-1133">Transmembrane helix</keyword>
<gene>
    <name evidence="3" type="ORF">D9756_009606</name>
</gene>
<dbReference type="EMBL" id="JAACJO010000019">
    <property type="protein sequence ID" value="KAF5348488.1"/>
    <property type="molecule type" value="Genomic_DNA"/>
</dbReference>
<dbReference type="Gene3D" id="3.40.30.10">
    <property type="entry name" value="Glutaredoxin"/>
    <property type="match status" value="1"/>
</dbReference>
<dbReference type="PROSITE" id="PS50404">
    <property type="entry name" value="GST_NTER"/>
    <property type="match status" value="1"/>
</dbReference>